<keyword evidence="3" id="KW-1185">Reference proteome</keyword>
<evidence type="ECO:0000313" key="3">
    <source>
        <dbReference type="Proteomes" id="UP001154329"/>
    </source>
</evidence>
<proteinExistence type="predicted"/>
<feature type="region of interest" description="Disordered" evidence="1">
    <location>
        <begin position="141"/>
        <end position="174"/>
    </location>
</feature>
<dbReference type="EMBL" id="OU899036">
    <property type="protein sequence ID" value="CAH1731146.1"/>
    <property type="molecule type" value="Genomic_DNA"/>
</dbReference>
<gene>
    <name evidence="2" type="ORF">APHIGO_LOCUS7923</name>
</gene>
<sequence>MEYKKNTSHVVIQFDEKTNDGKHCIDLIPISWTYMKDSKLYCKYPNKKEYALIDKMSKSLSDPKKSWKSFGISIMTEARSYEQGVRRMTLAFSNSVIHSSAVEEPNSSEDECNPKELSGNELQKHLKDISSFNKLNPAITEHKTNYDKDQSQSDSSLSEISSASEKKKMLTKKKSLKKRIWSDHQLDRQLLSDNESSESSSMSTRQLLLTGIKPLKKMVHSYHKLDEDNIHSDTSMSSLMSAGKIHLSRKKTLKKAQSCEKLNFATEKRVVDATYAPNKKHCPTCGRSDNAITVTKSDLESLKRSIEYRIKEESKITRTLFEFSNKTTDIEKILNDNTIMDLPKMTLEDFKDFEKQLESDTELVKKLVNTYNL</sequence>
<evidence type="ECO:0000256" key="1">
    <source>
        <dbReference type="SAM" id="MobiDB-lite"/>
    </source>
</evidence>
<dbReference type="Proteomes" id="UP001154329">
    <property type="component" value="Chromosome 3"/>
</dbReference>
<evidence type="ECO:0000313" key="2">
    <source>
        <dbReference type="EMBL" id="CAH1731146.1"/>
    </source>
</evidence>
<name>A0A9P0J654_APHGO</name>
<reference evidence="2" key="1">
    <citation type="submission" date="2022-02" db="EMBL/GenBank/DDBJ databases">
        <authorList>
            <person name="King R."/>
        </authorList>
    </citation>
    <scope>NUCLEOTIDE SEQUENCE</scope>
</reference>
<reference evidence="2" key="2">
    <citation type="submission" date="2022-10" db="EMBL/GenBank/DDBJ databases">
        <authorList>
            <consortium name="ENA_rothamsted_submissions"/>
            <consortium name="culmorum"/>
            <person name="King R."/>
        </authorList>
    </citation>
    <scope>NUCLEOTIDE SEQUENCE</scope>
</reference>
<feature type="compositionally biased region" description="Low complexity" evidence="1">
    <location>
        <begin position="152"/>
        <end position="163"/>
    </location>
</feature>
<organism evidence="2 3">
    <name type="scientific">Aphis gossypii</name>
    <name type="common">Cotton aphid</name>
    <dbReference type="NCBI Taxonomy" id="80765"/>
    <lineage>
        <taxon>Eukaryota</taxon>
        <taxon>Metazoa</taxon>
        <taxon>Ecdysozoa</taxon>
        <taxon>Arthropoda</taxon>
        <taxon>Hexapoda</taxon>
        <taxon>Insecta</taxon>
        <taxon>Pterygota</taxon>
        <taxon>Neoptera</taxon>
        <taxon>Paraneoptera</taxon>
        <taxon>Hemiptera</taxon>
        <taxon>Sternorrhyncha</taxon>
        <taxon>Aphidomorpha</taxon>
        <taxon>Aphidoidea</taxon>
        <taxon>Aphididae</taxon>
        <taxon>Aphidini</taxon>
        <taxon>Aphis</taxon>
        <taxon>Aphis</taxon>
    </lineage>
</organism>
<protein>
    <submittedName>
        <fullName evidence="2">Uncharacterized protein</fullName>
    </submittedName>
</protein>
<accession>A0A9P0J654</accession>
<feature type="compositionally biased region" description="Basic and acidic residues" evidence="1">
    <location>
        <begin position="141"/>
        <end position="151"/>
    </location>
</feature>
<dbReference type="AlphaFoldDB" id="A0A9P0J654"/>